<evidence type="ECO:0000256" key="1">
    <source>
        <dbReference type="SAM" id="Phobius"/>
    </source>
</evidence>
<reference evidence="2 3" key="1">
    <citation type="journal article" date="2018" name="Sci. Rep.">
        <title>Genomic signatures of local adaptation to the degree of environmental predictability in rotifers.</title>
        <authorList>
            <person name="Franch-Gras L."/>
            <person name="Hahn C."/>
            <person name="Garcia-Roger E.M."/>
            <person name="Carmona M.J."/>
            <person name="Serra M."/>
            <person name="Gomez A."/>
        </authorList>
    </citation>
    <scope>NUCLEOTIDE SEQUENCE [LARGE SCALE GENOMIC DNA]</scope>
    <source>
        <strain evidence="2">HYR1</strain>
    </source>
</reference>
<accession>A0A3M7PAU0</accession>
<dbReference type="EMBL" id="REGN01012300">
    <property type="protein sequence ID" value="RMZ96153.1"/>
    <property type="molecule type" value="Genomic_DNA"/>
</dbReference>
<protein>
    <submittedName>
        <fullName evidence="2">Uncharacterized protein</fullName>
    </submittedName>
</protein>
<keyword evidence="1" id="KW-0812">Transmembrane</keyword>
<evidence type="ECO:0000313" key="3">
    <source>
        <dbReference type="Proteomes" id="UP000276133"/>
    </source>
</evidence>
<dbReference type="AlphaFoldDB" id="A0A3M7PAU0"/>
<proteinExistence type="predicted"/>
<keyword evidence="1" id="KW-1133">Transmembrane helix</keyword>
<organism evidence="2 3">
    <name type="scientific">Brachionus plicatilis</name>
    <name type="common">Marine rotifer</name>
    <name type="synonym">Brachionus muelleri</name>
    <dbReference type="NCBI Taxonomy" id="10195"/>
    <lineage>
        <taxon>Eukaryota</taxon>
        <taxon>Metazoa</taxon>
        <taxon>Spiralia</taxon>
        <taxon>Gnathifera</taxon>
        <taxon>Rotifera</taxon>
        <taxon>Eurotatoria</taxon>
        <taxon>Monogononta</taxon>
        <taxon>Pseudotrocha</taxon>
        <taxon>Ploima</taxon>
        <taxon>Brachionidae</taxon>
        <taxon>Brachionus</taxon>
    </lineage>
</organism>
<keyword evidence="1" id="KW-0472">Membrane</keyword>
<feature type="transmembrane region" description="Helical" evidence="1">
    <location>
        <begin position="104"/>
        <end position="125"/>
    </location>
</feature>
<dbReference type="Proteomes" id="UP000276133">
    <property type="component" value="Unassembled WGS sequence"/>
</dbReference>
<keyword evidence="3" id="KW-1185">Reference proteome</keyword>
<comment type="caution">
    <text evidence="2">The sequence shown here is derived from an EMBL/GenBank/DDBJ whole genome shotgun (WGS) entry which is preliminary data.</text>
</comment>
<gene>
    <name evidence="2" type="ORF">BpHYR1_050559</name>
</gene>
<name>A0A3M7PAU0_BRAPC</name>
<sequence length="140" mass="16199">MRFGTLCRSILRNEKLFIKSKPGKFTSIVSSFEKLNYILKTSSLSPSLKTSWIKPKPLSCEISGFFLTHPFDSSFLKNVQNQKFTYRMKMLKWDQSHVCPSRKAVNTATILFFYLNIIAAMKLLLNKLLVTQQLKKLNVD</sequence>
<evidence type="ECO:0000313" key="2">
    <source>
        <dbReference type="EMBL" id="RMZ96153.1"/>
    </source>
</evidence>